<proteinExistence type="predicted"/>
<dbReference type="GO" id="GO:0008270">
    <property type="term" value="F:zinc ion binding"/>
    <property type="evidence" value="ECO:0007669"/>
    <property type="project" value="UniProtKB-KW"/>
</dbReference>
<evidence type="ECO:0000313" key="5">
    <source>
        <dbReference type="EMBL" id="KAE9530917.1"/>
    </source>
</evidence>
<dbReference type="Pfam" id="PF04500">
    <property type="entry name" value="FLYWCH"/>
    <property type="match status" value="1"/>
</dbReference>
<feature type="domain" description="FLYWCH-type" evidence="4">
    <location>
        <begin position="19"/>
        <end position="73"/>
    </location>
</feature>
<keyword evidence="1" id="KW-0479">Metal-binding</keyword>
<evidence type="ECO:0000259" key="4">
    <source>
        <dbReference type="Pfam" id="PF04500"/>
    </source>
</evidence>
<keyword evidence="6" id="KW-1185">Reference proteome</keyword>
<evidence type="ECO:0000256" key="1">
    <source>
        <dbReference type="ARBA" id="ARBA00022723"/>
    </source>
</evidence>
<dbReference type="EMBL" id="VYZN01000042">
    <property type="protein sequence ID" value="KAE9530917.1"/>
    <property type="molecule type" value="Genomic_DNA"/>
</dbReference>
<protein>
    <recommendedName>
        <fullName evidence="4">FLYWCH-type domain-containing protein</fullName>
    </recommendedName>
</protein>
<organism evidence="5 6">
    <name type="scientific">Aphis glycines</name>
    <name type="common">Soybean aphid</name>
    <dbReference type="NCBI Taxonomy" id="307491"/>
    <lineage>
        <taxon>Eukaryota</taxon>
        <taxon>Metazoa</taxon>
        <taxon>Ecdysozoa</taxon>
        <taxon>Arthropoda</taxon>
        <taxon>Hexapoda</taxon>
        <taxon>Insecta</taxon>
        <taxon>Pterygota</taxon>
        <taxon>Neoptera</taxon>
        <taxon>Paraneoptera</taxon>
        <taxon>Hemiptera</taxon>
        <taxon>Sternorrhyncha</taxon>
        <taxon>Aphidomorpha</taxon>
        <taxon>Aphidoidea</taxon>
        <taxon>Aphididae</taxon>
        <taxon>Aphidini</taxon>
        <taxon>Aphis</taxon>
        <taxon>Aphis</taxon>
    </lineage>
</organism>
<comment type="caution">
    <text evidence="5">The sequence shown here is derived from an EMBL/GenBank/DDBJ whole genome shotgun (WGS) entry which is preliminary data.</text>
</comment>
<reference evidence="5 6" key="1">
    <citation type="submission" date="2019-08" db="EMBL/GenBank/DDBJ databases">
        <title>The genome of the soybean aphid Biotype 1, its phylome, world population structure and adaptation to the North American continent.</title>
        <authorList>
            <person name="Giordano R."/>
            <person name="Donthu R.K."/>
            <person name="Hernandez A.G."/>
            <person name="Wright C.L."/>
            <person name="Zimin A.V."/>
        </authorList>
    </citation>
    <scope>NUCLEOTIDE SEQUENCE [LARGE SCALE GENOMIC DNA]</scope>
    <source>
        <tissue evidence="5">Whole aphids</tissue>
    </source>
</reference>
<accession>A0A6G0TFH9</accession>
<dbReference type="InterPro" id="IPR007588">
    <property type="entry name" value="Znf_FLYWCH"/>
</dbReference>
<evidence type="ECO:0000256" key="2">
    <source>
        <dbReference type="ARBA" id="ARBA00022771"/>
    </source>
</evidence>
<dbReference type="Proteomes" id="UP000475862">
    <property type="component" value="Unassembled WGS sequence"/>
</dbReference>
<keyword evidence="3" id="KW-0862">Zinc</keyword>
<dbReference type="Gene3D" id="2.20.25.240">
    <property type="match status" value="1"/>
</dbReference>
<evidence type="ECO:0000313" key="6">
    <source>
        <dbReference type="Proteomes" id="UP000475862"/>
    </source>
</evidence>
<sequence length="487" mass="56309">MSTLVVIHIEMKEVVILKSGKKIICNGFAYTVNHNLSISIRWKCSQRLSKKCPGILITSKGITNPRLIKDHSHAGDHNLATVEKAKEDMNNRMKITTNKPCQVFSAVVSELPQNCLKSFSSEESIKRTLRNYRNRGILPKPNSLAELTIKDEWAFYKNERFLLFDNKLNSDDRIIIFALDEGLKYLTEAHTWYCDGNFSLSPENFLQLYVFRVKKYGVFVTVVYCFLQKKKNYSTYKEVFSVILKECDNRQFYPDPQITNLDFEQATINAAQCVLGEHVRIQGCFYHLSQNTYRKIKEVGSQAKYKTDDTLSHFFAMLDGLAFLPMHKVYDGMQYLKTVCTEEATEVLDYFDSTYVNGTYRKSGKGMAIKFKKNKPLFPLEIWNVHEATINGQHRTNNICESWNNRFTHLVGHAHPTVWKLISKMREELGVDRVKIALQELGEGISTPKKRTGERLKNLCSRVAIDEISVEEFLINIGHCIRKRNKY</sequence>
<name>A0A6G0TFH9_APHGL</name>
<dbReference type="PANTHER" id="PTHR47160">
    <property type="entry name" value="PUTATIVE-RELATED"/>
    <property type="match status" value="1"/>
</dbReference>
<gene>
    <name evidence="5" type="ORF">AGLY_011379</name>
</gene>
<dbReference type="PANTHER" id="PTHR47160:SF10">
    <property type="entry name" value="MULE TRANSPOSASE DOMAIN-CONTAINING PROTEIN"/>
    <property type="match status" value="1"/>
</dbReference>
<evidence type="ECO:0000256" key="3">
    <source>
        <dbReference type="ARBA" id="ARBA00022833"/>
    </source>
</evidence>
<dbReference type="AlphaFoldDB" id="A0A6G0TFH9"/>
<dbReference type="OrthoDB" id="6579277at2759"/>
<keyword evidence="2" id="KW-0863">Zinc-finger</keyword>